<protein>
    <recommendedName>
        <fullName evidence="15">Cystinosin</fullName>
    </recommendedName>
</protein>
<evidence type="ECO:0000256" key="8">
    <source>
        <dbReference type="ARBA" id="ARBA00023136"/>
    </source>
</evidence>
<dbReference type="Pfam" id="PF04193">
    <property type="entry name" value="PQ-loop"/>
    <property type="match status" value="2"/>
</dbReference>
<evidence type="ECO:0000256" key="12">
    <source>
        <dbReference type="SAM" id="Phobius"/>
    </source>
</evidence>
<gene>
    <name evidence="13" type="ORF">D9Q98_009234</name>
</gene>
<evidence type="ECO:0000256" key="10">
    <source>
        <dbReference type="ARBA" id="ARBA00048473"/>
    </source>
</evidence>
<evidence type="ECO:0000256" key="4">
    <source>
        <dbReference type="ARBA" id="ARBA00022692"/>
    </source>
</evidence>
<keyword evidence="3" id="KW-0813">Transport</keyword>
<dbReference type="EMBL" id="SIDB01000007">
    <property type="protein sequence ID" value="KAI3430823.1"/>
    <property type="molecule type" value="Genomic_DNA"/>
</dbReference>
<feature type="transmembrane region" description="Helical" evidence="12">
    <location>
        <begin position="304"/>
        <end position="323"/>
    </location>
</feature>
<keyword evidence="4 12" id="KW-0812">Transmembrane</keyword>
<organism evidence="13 14">
    <name type="scientific">Chlorella vulgaris</name>
    <name type="common">Green alga</name>
    <dbReference type="NCBI Taxonomy" id="3077"/>
    <lineage>
        <taxon>Eukaryota</taxon>
        <taxon>Viridiplantae</taxon>
        <taxon>Chlorophyta</taxon>
        <taxon>core chlorophytes</taxon>
        <taxon>Trebouxiophyceae</taxon>
        <taxon>Chlorellales</taxon>
        <taxon>Chlorellaceae</taxon>
        <taxon>Chlorella clade</taxon>
        <taxon>Chlorella</taxon>
    </lineage>
</organism>
<proteinExistence type="inferred from homology"/>
<evidence type="ECO:0000313" key="14">
    <source>
        <dbReference type="Proteomes" id="UP001055712"/>
    </source>
</evidence>
<dbReference type="GO" id="GO:0015293">
    <property type="term" value="F:symporter activity"/>
    <property type="evidence" value="ECO:0007669"/>
    <property type="project" value="UniProtKB-KW"/>
</dbReference>
<feature type="transmembrane region" description="Helical" evidence="12">
    <location>
        <begin position="65"/>
        <end position="83"/>
    </location>
</feature>
<evidence type="ECO:0000256" key="6">
    <source>
        <dbReference type="ARBA" id="ARBA00022847"/>
    </source>
</evidence>
<keyword evidence="6" id="KW-0769">Symport</keyword>
<feature type="transmembrane region" description="Helical" evidence="12">
    <location>
        <begin position="34"/>
        <end position="53"/>
    </location>
</feature>
<evidence type="ECO:0000256" key="7">
    <source>
        <dbReference type="ARBA" id="ARBA00022989"/>
    </source>
</evidence>
<feature type="transmembrane region" description="Helical" evidence="12">
    <location>
        <begin position="265"/>
        <end position="284"/>
    </location>
</feature>
<sequence length="398" mass="43265">MRLNEEAEAPESVAVIEVDHSNASRRRWLREGTFWLGTPLLLGLLLGLALPSGEQCPSLPHPLNRLSSIIGWVYFCFWSISFYPQAYLNYRRKSVVGLSLDFQLLNLLGFGCYAVYNAALFWDPLVRREYACLNGGSMPAVHANDVFFALHAFIVTFLTLIQCAVYDRGGQRISWPAALGAGGAAAAILAYLGAVVGAAAQGGHGIATVGVAAAPSEPDLPCGDILSWLSFLYFLSYIKLAVSLVKYIPQVWLNYKRQSTDGWNVYNVMLDFGGGALSLVQLVLDGAATHDWSAVTGNPVKFGLGFTSIFFDLIFMTQHWLLYPGSGTARPSWAAPSIDPGWEQLRGGKASDKQLLGDSEQEGAAAVVETSQQQPQQPRQDAGIDLEGQQGMLRPETD</sequence>
<dbReference type="PANTHER" id="PTHR13131:SF5">
    <property type="entry name" value="CYSTINOSIN"/>
    <property type="match status" value="1"/>
</dbReference>
<reference evidence="13" key="2">
    <citation type="submission" date="2020-11" db="EMBL/GenBank/DDBJ databases">
        <authorList>
            <person name="Cecchin M."/>
            <person name="Marcolungo L."/>
            <person name="Rossato M."/>
            <person name="Girolomoni L."/>
            <person name="Cosentino E."/>
            <person name="Cuine S."/>
            <person name="Li-Beisson Y."/>
            <person name="Delledonne M."/>
            <person name="Ballottari M."/>
        </authorList>
    </citation>
    <scope>NUCLEOTIDE SEQUENCE</scope>
    <source>
        <strain evidence="13">211/11P</strain>
        <tissue evidence="13">Whole cell</tissue>
    </source>
</reference>
<evidence type="ECO:0008006" key="15">
    <source>
        <dbReference type="Google" id="ProtNLM"/>
    </source>
</evidence>
<feature type="transmembrane region" description="Helical" evidence="12">
    <location>
        <begin position="95"/>
        <end position="116"/>
    </location>
</feature>
<dbReference type="InterPro" id="IPR005282">
    <property type="entry name" value="LC_transporter"/>
</dbReference>
<feature type="transmembrane region" description="Helical" evidence="12">
    <location>
        <begin position="225"/>
        <end position="245"/>
    </location>
</feature>
<evidence type="ECO:0000256" key="11">
    <source>
        <dbReference type="SAM" id="MobiDB-lite"/>
    </source>
</evidence>
<evidence type="ECO:0000256" key="5">
    <source>
        <dbReference type="ARBA" id="ARBA00022737"/>
    </source>
</evidence>
<evidence type="ECO:0000313" key="13">
    <source>
        <dbReference type="EMBL" id="KAI3430823.1"/>
    </source>
</evidence>
<evidence type="ECO:0000256" key="3">
    <source>
        <dbReference type="ARBA" id="ARBA00022448"/>
    </source>
</evidence>
<feature type="transmembrane region" description="Helical" evidence="12">
    <location>
        <begin position="146"/>
        <end position="166"/>
    </location>
</feature>
<comment type="subcellular location">
    <subcellularLocation>
        <location evidence="1">Lysosome membrane</location>
        <topology evidence="1">Multi-pass membrane protein</topology>
    </subcellularLocation>
</comment>
<dbReference type="FunFam" id="1.20.1280.290:FF:000016">
    <property type="entry name" value="Cystinosin homolog"/>
    <property type="match status" value="1"/>
</dbReference>
<dbReference type="Proteomes" id="UP001055712">
    <property type="component" value="Unassembled WGS sequence"/>
</dbReference>
<feature type="region of interest" description="Disordered" evidence="11">
    <location>
        <begin position="348"/>
        <end position="398"/>
    </location>
</feature>
<dbReference type="NCBIfam" id="TIGR00951">
    <property type="entry name" value="2A43"/>
    <property type="match status" value="1"/>
</dbReference>
<dbReference type="OrthoDB" id="75720at2759"/>
<dbReference type="AlphaFoldDB" id="A0A9D4TP27"/>
<reference evidence="13" key="1">
    <citation type="journal article" date="2019" name="Plant J.">
        <title>Chlorella vulgaris genome assembly and annotation reveals the molecular basis for metabolic acclimation to high light conditions.</title>
        <authorList>
            <person name="Cecchin M."/>
            <person name="Marcolungo L."/>
            <person name="Rossato M."/>
            <person name="Girolomoni L."/>
            <person name="Cosentino E."/>
            <person name="Cuine S."/>
            <person name="Li-Beisson Y."/>
            <person name="Delledonne M."/>
            <person name="Ballottari M."/>
        </authorList>
    </citation>
    <scope>NUCLEOTIDE SEQUENCE</scope>
    <source>
        <strain evidence="13">211/11P</strain>
    </source>
</reference>
<dbReference type="PANTHER" id="PTHR13131">
    <property type="entry name" value="CYSTINOSIN"/>
    <property type="match status" value="1"/>
</dbReference>
<comment type="catalytic activity">
    <reaction evidence="10">
        <text>L-cystine(out) + H(+)(out) = L-cystine(in) + H(+)(in)</text>
        <dbReference type="Rhea" id="RHEA:66172"/>
        <dbReference type="ChEBI" id="CHEBI:15378"/>
        <dbReference type="ChEBI" id="CHEBI:35491"/>
    </reaction>
    <physiologicalReaction direction="left-to-right" evidence="10">
        <dbReference type="Rhea" id="RHEA:66173"/>
    </physiologicalReaction>
</comment>
<dbReference type="SMART" id="SM00679">
    <property type="entry name" value="CTNS"/>
    <property type="match status" value="2"/>
</dbReference>
<dbReference type="InterPro" id="IPR006603">
    <property type="entry name" value="PQ-loop_rpt"/>
</dbReference>
<name>A0A9D4TP27_CHLVU</name>
<accession>A0A9D4TP27</accession>
<keyword evidence="8 12" id="KW-0472">Membrane</keyword>
<dbReference type="Gene3D" id="1.20.1280.290">
    <property type="match status" value="2"/>
</dbReference>
<feature type="transmembrane region" description="Helical" evidence="12">
    <location>
        <begin position="178"/>
        <end position="200"/>
    </location>
</feature>
<comment type="caution">
    <text evidence="13">The sequence shown here is derived from an EMBL/GenBank/DDBJ whole genome shotgun (WGS) entry which is preliminary data.</text>
</comment>
<comment type="similarity">
    <text evidence="2">Belongs to the cystinosin family.</text>
</comment>
<dbReference type="GO" id="GO:0015184">
    <property type="term" value="F:L-cystine transmembrane transporter activity"/>
    <property type="evidence" value="ECO:0007669"/>
    <property type="project" value="TreeGrafter"/>
</dbReference>
<evidence type="ECO:0000256" key="1">
    <source>
        <dbReference type="ARBA" id="ARBA00004155"/>
    </source>
</evidence>
<keyword evidence="14" id="KW-1185">Reference proteome</keyword>
<dbReference type="GO" id="GO:0005765">
    <property type="term" value="C:lysosomal membrane"/>
    <property type="evidence" value="ECO:0007669"/>
    <property type="project" value="UniProtKB-SubCell"/>
</dbReference>
<keyword evidence="5" id="KW-0677">Repeat</keyword>
<evidence type="ECO:0000256" key="9">
    <source>
        <dbReference type="ARBA" id="ARBA00023228"/>
    </source>
</evidence>
<keyword evidence="9" id="KW-0458">Lysosome</keyword>
<keyword evidence="7 12" id="KW-1133">Transmembrane helix</keyword>
<evidence type="ECO:0000256" key="2">
    <source>
        <dbReference type="ARBA" id="ARBA00006855"/>
    </source>
</evidence>